<feature type="domain" description="Antitoxin Xre-like helix-turn-helix" evidence="2">
    <location>
        <begin position="37"/>
        <end position="95"/>
    </location>
</feature>
<evidence type="ECO:0000313" key="4">
    <source>
        <dbReference type="Proteomes" id="UP000494365"/>
    </source>
</evidence>
<sequence>MNVIAFTPTGAGNPRRRAELALLGRLLDARIEDEFDLAELASVRVAVDVIDRLAAQGLKADELSFIIPRRTLTHRRQQHERLSTEESDRAIRLARIVAQATASFGHPERAMHWLRNPQKRFAGRSALDMASTEHGARLVEDALIQIDEGYFA</sequence>
<dbReference type="InterPro" id="IPR046847">
    <property type="entry name" value="Xre-like_HTH"/>
</dbReference>
<keyword evidence="4" id="KW-1185">Reference proteome</keyword>
<dbReference type="Pfam" id="PF09722">
    <property type="entry name" value="Xre_MbcA_ParS_C"/>
    <property type="match status" value="1"/>
</dbReference>
<organism evidence="3 4">
    <name type="scientific">Paraburkholderia ultramafica</name>
    <dbReference type="NCBI Taxonomy" id="1544867"/>
    <lineage>
        <taxon>Bacteria</taxon>
        <taxon>Pseudomonadati</taxon>
        <taxon>Pseudomonadota</taxon>
        <taxon>Betaproteobacteria</taxon>
        <taxon>Burkholderiales</taxon>
        <taxon>Burkholderiaceae</taxon>
        <taxon>Paraburkholderia</taxon>
    </lineage>
</organism>
<proteinExistence type="predicted"/>
<dbReference type="Pfam" id="PF20432">
    <property type="entry name" value="Xre-like-HTH"/>
    <property type="match status" value="1"/>
</dbReference>
<dbReference type="Proteomes" id="UP000494365">
    <property type="component" value="Unassembled WGS sequence"/>
</dbReference>
<dbReference type="EMBL" id="CADIKK010000069">
    <property type="protein sequence ID" value="CAB3809247.1"/>
    <property type="molecule type" value="Genomic_DNA"/>
</dbReference>
<dbReference type="RefSeq" id="WP_175153827.1">
    <property type="nucleotide sequence ID" value="NZ_CADIKK010000069.1"/>
</dbReference>
<gene>
    <name evidence="3" type="ORF">LMG28614_06991</name>
</gene>
<reference evidence="3 4" key="1">
    <citation type="submission" date="2020-04" db="EMBL/GenBank/DDBJ databases">
        <authorList>
            <person name="De Canck E."/>
        </authorList>
    </citation>
    <scope>NUCLEOTIDE SEQUENCE [LARGE SCALE GENOMIC DNA]</scope>
    <source>
        <strain evidence="3 4">LMG 28614</strain>
    </source>
</reference>
<dbReference type="NCBIfam" id="TIGR02293">
    <property type="entry name" value="TAS_TIGR02293"/>
    <property type="match status" value="1"/>
</dbReference>
<dbReference type="GO" id="GO:0003677">
    <property type="term" value="F:DNA binding"/>
    <property type="evidence" value="ECO:0007669"/>
    <property type="project" value="InterPro"/>
</dbReference>
<protein>
    <submittedName>
        <fullName evidence="3">Uncharacterized protein</fullName>
    </submittedName>
</protein>
<evidence type="ECO:0000259" key="2">
    <source>
        <dbReference type="Pfam" id="PF20432"/>
    </source>
</evidence>
<evidence type="ECO:0000259" key="1">
    <source>
        <dbReference type="Pfam" id="PF09722"/>
    </source>
</evidence>
<evidence type="ECO:0000313" key="3">
    <source>
        <dbReference type="EMBL" id="CAB3809247.1"/>
    </source>
</evidence>
<dbReference type="AlphaFoldDB" id="A0A6S7DIL4"/>
<name>A0A6S7DIL4_9BURK</name>
<accession>A0A6S7DIL4</accession>
<dbReference type="InterPro" id="IPR024467">
    <property type="entry name" value="Xre/MbcA/ParS-like_toxin-bd"/>
</dbReference>
<feature type="domain" description="Antitoxin Xre/MbcA/ParS-like toxin-binding" evidence="1">
    <location>
        <begin position="99"/>
        <end position="149"/>
    </location>
</feature>
<dbReference type="InterPro" id="IPR011979">
    <property type="entry name" value="Antitox_Xre"/>
</dbReference>